<comment type="similarity">
    <text evidence="2">Belongs to the MgtC/SapB family.</text>
</comment>
<evidence type="ECO:0000256" key="4">
    <source>
        <dbReference type="ARBA" id="ARBA00022692"/>
    </source>
</evidence>
<evidence type="ECO:0000256" key="2">
    <source>
        <dbReference type="ARBA" id="ARBA00009298"/>
    </source>
</evidence>
<organism evidence="9 10">
    <name type="scientific">Peribacillus asahii</name>
    <dbReference type="NCBI Taxonomy" id="228899"/>
    <lineage>
        <taxon>Bacteria</taxon>
        <taxon>Bacillati</taxon>
        <taxon>Bacillota</taxon>
        <taxon>Bacilli</taxon>
        <taxon>Bacillales</taxon>
        <taxon>Bacillaceae</taxon>
        <taxon>Peribacillus</taxon>
    </lineage>
</organism>
<keyword evidence="6 7" id="KW-0472">Membrane</keyword>
<dbReference type="Pfam" id="PF02308">
    <property type="entry name" value="MgtC"/>
    <property type="match status" value="1"/>
</dbReference>
<evidence type="ECO:0000256" key="5">
    <source>
        <dbReference type="ARBA" id="ARBA00022989"/>
    </source>
</evidence>
<proteinExistence type="inferred from homology"/>
<dbReference type="AlphaFoldDB" id="A0A3T0KX45"/>
<accession>A0A3T0KX45</accession>
<evidence type="ECO:0000259" key="8">
    <source>
        <dbReference type="Pfam" id="PF02308"/>
    </source>
</evidence>
<protein>
    <submittedName>
        <fullName evidence="9">MgtC/SapB transporter</fullName>
    </submittedName>
</protein>
<feature type="transmembrane region" description="Helical" evidence="7">
    <location>
        <begin position="20"/>
        <end position="39"/>
    </location>
</feature>
<dbReference type="PRINTS" id="PR01837">
    <property type="entry name" value="MGTCSAPBPROT"/>
</dbReference>
<dbReference type="KEGG" id="pasa:BAOM_4256"/>
<sequence>MFLLWMGMVLLEWSFNLHEELFILLKLGISAFLGMIIGLEREIKRKPVGLKTSLVISIVSCMLTIVSIESAFKFPGSDELNVTMDPLRLAAQIVSGIGFIGAGVILRRDNSISGLTTAAIIWGAAGIGIAVGAGFFIEAIAGVILLIISVELIPPIITWIGPISLRQKEILLKLIIEEKEDISKVLQKIRDENIHVKNIRIKDVETNIHSLTIRILVDQKRKTSDVYYTISSIQEVSKVEIENI</sequence>
<feature type="domain" description="MgtC/SapB/SrpB/YhiD N-terminal" evidence="8">
    <location>
        <begin position="27"/>
        <end position="156"/>
    </location>
</feature>
<evidence type="ECO:0000256" key="6">
    <source>
        <dbReference type="ARBA" id="ARBA00023136"/>
    </source>
</evidence>
<evidence type="ECO:0000256" key="7">
    <source>
        <dbReference type="SAM" id="Phobius"/>
    </source>
</evidence>
<evidence type="ECO:0000313" key="10">
    <source>
        <dbReference type="Proteomes" id="UP000283095"/>
    </source>
</evidence>
<keyword evidence="5 7" id="KW-1133">Transmembrane helix</keyword>
<evidence type="ECO:0000256" key="1">
    <source>
        <dbReference type="ARBA" id="ARBA00004651"/>
    </source>
</evidence>
<feature type="transmembrane region" description="Helical" evidence="7">
    <location>
        <begin position="143"/>
        <end position="165"/>
    </location>
</feature>
<dbReference type="Proteomes" id="UP000283095">
    <property type="component" value="Chromosome"/>
</dbReference>
<dbReference type="PANTHER" id="PTHR33778">
    <property type="entry name" value="PROTEIN MGTC"/>
    <property type="match status" value="1"/>
</dbReference>
<dbReference type="InterPro" id="IPR049177">
    <property type="entry name" value="MgtC_SapB_SrpB_YhiD_N"/>
</dbReference>
<name>A0A3T0KX45_9BACI</name>
<keyword evidence="4 7" id="KW-0812">Transmembrane</keyword>
<dbReference type="PANTHER" id="PTHR33778:SF4">
    <property type="entry name" value="PROTEIN SAPB"/>
    <property type="match status" value="1"/>
</dbReference>
<evidence type="ECO:0000313" key="9">
    <source>
        <dbReference type="EMBL" id="AZV44838.1"/>
    </source>
</evidence>
<dbReference type="InterPro" id="IPR003416">
    <property type="entry name" value="MgtC/SapB/SrpB/YhiD_fam"/>
</dbReference>
<feature type="transmembrane region" description="Helical" evidence="7">
    <location>
        <begin position="48"/>
        <end position="68"/>
    </location>
</feature>
<dbReference type="GO" id="GO:0005886">
    <property type="term" value="C:plasma membrane"/>
    <property type="evidence" value="ECO:0007669"/>
    <property type="project" value="UniProtKB-SubCell"/>
</dbReference>
<keyword evidence="3" id="KW-1003">Cell membrane</keyword>
<feature type="transmembrane region" description="Helical" evidence="7">
    <location>
        <begin position="88"/>
        <end position="106"/>
    </location>
</feature>
<gene>
    <name evidence="9" type="primary">mgtC</name>
    <name evidence="9" type="ORF">BAOM_4256</name>
</gene>
<feature type="transmembrane region" description="Helical" evidence="7">
    <location>
        <begin position="118"/>
        <end position="137"/>
    </location>
</feature>
<comment type="subcellular location">
    <subcellularLocation>
        <location evidence="1">Cell membrane</location>
        <topology evidence="1">Multi-pass membrane protein</topology>
    </subcellularLocation>
</comment>
<dbReference type="EMBL" id="CP026095">
    <property type="protein sequence ID" value="AZV44838.1"/>
    <property type="molecule type" value="Genomic_DNA"/>
</dbReference>
<reference evidence="9 10" key="1">
    <citation type="submission" date="2018-01" db="EMBL/GenBank/DDBJ databases">
        <title>Bacillus asahii Genome sequencing and assembly.</title>
        <authorList>
            <person name="Jiang H."/>
            <person name="Feng Y."/>
            <person name="Zhao F."/>
            <person name="Lin X."/>
        </authorList>
    </citation>
    <scope>NUCLEOTIDE SEQUENCE [LARGE SCALE GENOMIC DNA]</scope>
    <source>
        <strain evidence="9 10">OM18</strain>
    </source>
</reference>
<evidence type="ECO:0000256" key="3">
    <source>
        <dbReference type="ARBA" id="ARBA00022475"/>
    </source>
</evidence>